<sequence>MNEAFNSVFLEEEVKAAVFQMKPSTSPKPNGMPPIFFQRFWHIVGNDVTAAVFSFLETGRILQKINFTHITLIPKQSTPTEMSQLRPISLCNVIYKIASKVLVNRLKNVMPQIISPNQRAFISDRLISDNTILASKVAHSLFKRKQGKQGQMAIKLDMTDWGLFLASSLSKKNFELILMIWWAIWPSRNNLLWNGKTERPDLIAARAISYWQEFNASSYLVPLPSEPPIVRWSYPQPGFLKLNVDGAWDEKNILGAVSAIIRDEGAFVATRAIRFPFVSSFYM</sequence>
<dbReference type="PANTHER" id="PTHR46890:SF48">
    <property type="entry name" value="RNA-DIRECTED DNA POLYMERASE"/>
    <property type="match status" value="1"/>
</dbReference>
<gene>
    <name evidence="2" type="ORF">D8674_024088</name>
</gene>
<reference evidence="2 3" key="1">
    <citation type="submission" date="2019-09" db="EMBL/GenBank/DDBJ databases">
        <authorList>
            <person name="Ou C."/>
        </authorList>
    </citation>
    <scope>NUCLEOTIDE SEQUENCE [LARGE SCALE GENOMIC DNA]</scope>
    <source>
        <strain evidence="2">S2</strain>
        <tissue evidence="2">Leaf</tissue>
    </source>
</reference>
<dbReference type="PANTHER" id="PTHR46890">
    <property type="entry name" value="NON-LTR RETROLELEMENT REVERSE TRANSCRIPTASE-LIKE PROTEIN-RELATED"/>
    <property type="match status" value="1"/>
</dbReference>
<protein>
    <recommendedName>
        <fullName evidence="1">Reverse transcriptase domain-containing protein</fullName>
    </recommendedName>
</protein>
<evidence type="ECO:0000313" key="3">
    <source>
        <dbReference type="Proteomes" id="UP000327157"/>
    </source>
</evidence>
<dbReference type="Pfam" id="PF00078">
    <property type="entry name" value="RVT_1"/>
    <property type="match status" value="1"/>
</dbReference>
<comment type="caution">
    <text evidence="2">The sequence shown here is derived from an EMBL/GenBank/DDBJ whole genome shotgun (WGS) entry which is preliminary data.</text>
</comment>
<reference evidence="3" key="2">
    <citation type="submission" date="2019-10" db="EMBL/GenBank/DDBJ databases">
        <title>A de novo genome assembly of a pear dwarfing rootstock.</title>
        <authorList>
            <person name="Wang F."/>
            <person name="Wang J."/>
            <person name="Li S."/>
            <person name="Zhang Y."/>
            <person name="Fang M."/>
            <person name="Ma L."/>
            <person name="Zhao Y."/>
            <person name="Jiang S."/>
        </authorList>
    </citation>
    <scope>NUCLEOTIDE SEQUENCE [LARGE SCALE GENOMIC DNA]</scope>
</reference>
<proteinExistence type="predicted"/>
<evidence type="ECO:0000313" key="2">
    <source>
        <dbReference type="EMBL" id="KAB2621906.1"/>
    </source>
</evidence>
<reference evidence="2 3" key="3">
    <citation type="submission" date="2019-11" db="EMBL/GenBank/DDBJ databases">
        <title>A de novo genome assembly of a pear dwarfing rootstock.</title>
        <authorList>
            <person name="Wang F."/>
            <person name="Wang J."/>
            <person name="Li S."/>
            <person name="Zhang Y."/>
            <person name="Fang M."/>
            <person name="Ma L."/>
            <person name="Zhao Y."/>
            <person name="Jiang S."/>
        </authorList>
    </citation>
    <scope>NUCLEOTIDE SEQUENCE [LARGE SCALE GENOMIC DNA]</scope>
    <source>
        <strain evidence="2">S2</strain>
        <tissue evidence="2">Leaf</tissue>
    </source>
</reference>
<name>A0A5N5H204_9ROSA</name>
<dbReference type="InterPro" id="IPR052343">
    <property type="entry name" value="Retrotransposon-Effector_Assoc"/>
</dbReference>
<dbReference type="InterPro" id="IPR000477">
    <property type="entry name" value="RT_dom"/>
</dbReference>
<accession>A0A5N5H204</accession>
<dbReference type="Proteomes" id="UP000327157">
    <property type="component" value="Chromosome 4"/>
</dbReference>
<keyword evidence="3" id="KW-1185">Reference proteome</keyword>
<evidence type="ECO:0000259" key="1">
    <source>
        <dbReference type="Pfam" id="PF00078"/>
    </source>
</evidence>
<dbReference type="OrthoDB" id="1748983at2759"/>
<feature type="domain" description="Reverse transcriptase" evidence="1">
    <location>
        <begin position="73"/>
        <end position="159"/>
    </location>
</feature>
<dbReference type="EMBL" id="SMOL01000231">
    <property type="protein sequence ID" value="KAB2621906.1"/>
    <property type="molecule type" value="Genomic_DNA"/>
</dbReference>
<dbReference type="AlphaFoldDB" id="A0A5N5H204"/>
<organism evidence="2 3">
    <name type="scientific">Pyrus ussuriensis x Pyrus communis</name>
    <dbReference type="NCBI Taxonomy" id="2448454"/>
    <lineage>
        <taxon>Eukaryota</taxon>
        <taxon>Viridiplantae</taxon>
        <taxon>Streptophyta</taxon>
        <taxon>Embryophyta</taxon>
        <taxon>Tracheophyta</taxon>
        <taxon>Spermatophyta</taxon>
        <taxon>Magnoliopsida</taxon>
        <taxon>eudicotyledons</taxon>
        <taxon>Gunneridae</taxon>
        <taxon>Pentapetalae</taxon>
        <taxon>rosids</taxon>
        <taxon>fabids</taxon>
        <taxon>Rosales</taxon>
        <taxon>Rosaceae</taxon>
        <taxon>Amygdaloideae</taxon>
        <taxon>Maleae</taxon>
        <taxon>Pyrus</taxon>
    </lineage>
</organism>